<dbReference type="GO" id="GO:0000212">
    <property type="term" value="P:meiotic spindle organization"/>
    <property type="evidence" value="ECO:0007669"/>
    <property type="project" value="Ensembl"/>
</dbReference>
<dbReference type="GO" id="GO:0001556">
    <property type="term" value="P:oocyte maturation"/>
    <property type="evidence" value="ECO:0007669"/>
    <property type="project" value="Ensembl"/>
</dbReference>
<dbReference type="STRING" id="28377.ENSACAP00000017716"/>
<dbReference type="PROSITE" id="PS00108">
    <property type="entry name" value="PROTEIN_KINASE_ST"/>
    <property type="match status" value="1"/>
</dbReference>
<evidence type="ECO:0000313" key="14">
    <source>
        <dbReference type="Ensembl" id="ENSACAP00000017716.3"/>
    </source>
</evidence>
<dbReference type="eggNOG" id="KOG0192">
    <property type="taxonomic scope" value="Eukaryota"/>
</dbReference>
<dbReference type="InParanoid" id="H9GPY6"/>
<dbReference type="Ensembl" id="ENSACAT00000018064.3">
    <property type="protein sequence ID" value="ENSACAP00000017716.3"/>
    <property type="gene ID" value="ENSACAG00000017993.3"/>
</dbReference>
<dbReference type="FunFam" id="1.10.510.10:FF:000490">
    <property type="entry name" value="Proto-oncogene serine/threonine-protein kinase mos"/>
    <property type="match status" value="1"/>
</dbReference>
<reference evidence="14" key="3">
    <citation type="submission" date="2025-09" db="UniProtKB">
        <authorList>
            <consortium name="Ensembl"/>
        </authorList>
    </citation>
    <scope>IDENTIFICATION</scope>
</reference>
<dbReference type="FunFam" id="3.30.200.20:FF:000316">
    <property type="entry name" value="Proto-oncogene serine/threonine-protein kinase mos"/>
    <property type="match status" value="1"/>
</dbReference>
<dbReference type="AlphaFoldDB" id="H9GPY6"/>
<evidence type="ECO:0000256" key="11">
    <source>
        <dbReference type="PROSITE-ProRule" id="PRU10141"/>
    </source>
</evidence>
<dbReference type="InterPro" id="IPR000719">
    <property type="entry name" value="Prot_kinase_dom"/>
</dbReference>
<keyword evidence="2 12" id="KW-0723">Serine/threonine-protein kinase</keyword>
<dbReference type="GO" id="GO:0006325">
    <property type="term" value="P:chromatin organization"/>
    <property type="evidence" value="ECO:0007669"/>
    <property type="project" value="Ensembl"/>
</dbReference>
<keyword evidence="5" id="KW-0418">Kinase</keyword>
<dbReference type="GO" id="GO:0005524">
    <property type="term" value="F:ATP binding"/>
    <property type="evidence" value="ECO:0007669"/>
    <property type="project" value="UniProtKB-UniRule"/>
</dbReference>
<evidence type="ECO:0000256" key="10">
    <source>
        <dbReference type="PIRSR" id="PIRSR000615-3"/>
    </source>
</evidence>
<comment type="catalytic activity">
    <reaction evidence="8">
        <text>L-seryl-[protein] + ATP = O-phospho-L-seryl-[protein] + ADP + H(+)</text>
        <dbReference type="Rhea" id="RHEA:17989"/>
        <dbReference type="Rhea" id="RHEA-COMP:9863"/>
        <dbReference type="Rhea" id="RHEA-COMP:11604"/>
        <dbReference type="ChEBI" id="CHEBI:15378"/>
        <dbReference type="ChEBI" id="CHEBI:29999"/>
        <dbReference type="ChEBI" id="CHEBI:30616"/>
        <dbReference type="ChEBI" id="CHEBI:83421"/>
        <dbReference type="ChEBI" id="CHEBI:456216"/>
        <dbReference type="EC" id="2.7.11.1"/>
    </reaction>
</comment>
<evidence type="ECO:0000256" key="9">
    <source>
        <dbReference type="PIRSR" id="PIRSR000615-1"/>
    </source>
</evidence>
<dbReference type="Pfam" id="PF00069">
    <property type="entry name" value="Pkinase"/>
    <property type="match status" value="1"/>
</dbReference>
<feature type="binding site" evidence="10">
    <location>
        <position position="210"/>
    </location>
    <ligand>
        <name>Mg(2+)</name>
        <dbReference type="ChEBI" id="CHEBI:18420"/>
    </ligand>
</feature>
<feature type="binding site" evidence="11">
    <location>
        <position position="91"/>
    </location>
    <ligand>
        <name>ATP</name>
        <dbReference type="ChEBI" id="CHEBI:30616"/>
    </ligand>
</feature>
<dbReference type="InterPro" id="IPR051681">
    <property type="entry name" value="Ser/Thr_Kinases-Pseudokinases"/>
</dbReference>
<dbReference type="Bgee" id="ENSACAG00000017993">
    <property type="expression patterns" value="Expressed in ovary and 1 other cell type or tissue"/>
</dbReference>
<dbReference type="GO" id="GO:0004672">
    <property type="term" value="F:protein kinase activity"/>
    <property type="evidence" value="ECO:0000318"/>
    <property type="project" value="GO_Central"/>
</dbReference>
<evidence type="ECO:0000256" key="4">
    <source>
        <dbReference type="ARBA" id="ARBA00022741"/>
    </source>
</evidence>
<dbReference type="HOGENOM" id="CLU_000288_7_35_1"/>
<dbReference type="GO" id="GO:0046872">
    <property type="term" value="F:metal ion binding"/>
    <property type="evidence" value="ECO:0007669"/>
    <property type="project" value="UniProtKB-KW"/>
</dbReference>
<evidence type="ECO:0000256" key="7">
    <source>
        <dbReference type="ARBA" id="ARBA00047899"/>
    </source>
</evidence>
<dbReference type="EC" id="2.7.11.1" evidence="1"/>
<dbReference type="GO" id="GO:0051296">
    <property type="term" value="P:establishment of meiotic spindle orientation"/>
    <property type="evidence" value="ECO:0007669"/>
    <property type="project" value="Ensembl"/>
</dbReference>
<keyword evidence="6 11" id="KW-0067">ATP-binding</keyword>
<evidence type="ECO:0000256" key="3">
    <source>
        <dbReference type="ARBA" id="ARBA00022679"/>
    </source>
</evidence>
<dbReference type="InterPro" id="IPR008271">
    <property type="entry name" value="Ser/Thr_kinase_AS"/>
</dbReference>
<dbReference type="FunCoup" id="H9GPY6">
    <property type="interactions" value="73"/>
</dbReference>
<evidence type="ECO:0000256" key="12">
    <source>
        <dbReference type="RuleBase" id="RU000304"/>
    </source>
</evidence>
<evidence type="ECO:0000256" key="2">
    <source>
        <dbReference type="ARBA" id="ARBA00022527"/>
    </source>
</evidence>
<accession>H9GPY6</accession>
<dbReference type="CDD" id="cd13979">
    <property type="entry name" value="STKc_Mos"/>
    <property type="match status" value="1"/>
</dbReference>
<organism evidence="14 15">
    <name type="scientific">Anolis carolinensis</name>
    <name type="common">Green anole</name>
    <name type="synonym">American chameleon</name>
    <dbReference type="NCBI Taxonomy" id="28377"/>
    <lineage>
        <taxon>Eukaryota</taxon>
        <taxon>Metazoa</taxon>
        <taxon>Chordata</taxon>
        <taxon>Craniata</taxon>
        <taxon>Vertebrata</taxon>
        <taxon>Euteleostomi</taxon>
        <taxon>Lepidosauria</taxon>
        <taxon>Squamata</taxon>
        <taxon>Bifurcata</taxon>
        <taxon>Unidentata</taxon>
        <taxon>Episquamata</taxon>
        <taxon>Toxicofera</taxon>
        <taxon>Iguania</taxon>
        <taxon>Dactyloidae</taxon>
        <taxon>Anolis</taxon>
    </lineage>
</organism>
<proteinExistence type="inferred from homology"/>
<keyword evidence="3" id="KW-0808">Transferase</keyword>
<feature type="domain" description="Protein kinase" evidence="13">
    <location>
        <begin position="64"/>
        <end position="346"/>
    </location>
</feature>
<feature type="binding site" evidence="10">
    <location>
        <position position="223"/>
    </location>
    <ligand>
        <name>Mg(2+)</name>
        <dbReference type="ChEBI" id="CHEBI:18420"/>
    </ligand>
</feature>
<evidence type="ECO:0000256" key="8">
    <source>
        <dbReference type="ARBA" id="ARBA00048679"/>
    </source>
</evidence>
<sequence>MPSPLPHNRLLHLQFSSSVNARPCSSPLLFPDKAEKFFCAEGVSPRVRRLPTRLAWCSIDWDQLCLLHPLGSGGFGSVYKAIYHGTTVAVKQVKKSSKNSLASRQSFWAELNVAHLDHNNVVRLVAASTCAPASQDTLGTIIMEYVGNSTLHHVIYGTDCKTEKSKDDGLGSGHVSLSISEALGYSCDIVAGLIFLHSQTIVHLDLKPANVFITEQNICKLGDFGCSQKLQDLESSSPLLSQQGGTYTHRAPELLKGERVTPKADIYSFAITLWQMVTQQEPYLGERQYVLYSVVACNLRPSLTADVFKGSATGQQLETLIESCWKSDVAKRPSAELLLQNIHSLSLKV</sequence>
<dbReference type="SMART" id="SM00220">
    <property type="entry name" value="S_TKc"/>
    <property type="match status" value="1"/>
</dbReference>
<dbReference type="GO" id="GO:0007165">
    <property type="term" value="P:signal transduction"/>
    <property type="evidence" value="ECO:0000318"/>
    <property type="project" value="GO_Central"/>
</dbReference>
<evidence type="ECO:0000256" key="5">
    <source>
        <dbReference type="ARBA" id="ARBA00022777"/>
    </source>
</evidence>
<evidence type="ECO:0000256" key="6">
    <source>
        <dbReference type="ARBA" id="ARBA00022840"/>
    </source>
</evidence>
<keyword evidence="4 11" id="KW-0547">Nucleotide-binding</keyword>
<keyword evidence="10" id="KW-0479">Metal-binding</keyword>
<evidence type="ECO:0000256" key="1">
    <source>
        <dbReference type="ARBA" id="ARBA00012513"/>
    </source>
</evidence>
<evidence type="ECO:0000259" key="13">
    <source>
        <dbReference type="PROSITE" id="PS50011"/>
    </source>
</evidence>
<evidence type="ECO:0000313" key="15">
    <source>
        <dbReference type="Proteomes" id="UP000001646"/>
    </source>
</evidence>
<dbReference type="PANTHER" id="PTHR44329">
    <property type="entry name" value="SERINE/THREONINE-PROTEIN KINASE TNNI3K-RELATED"/>
    <property type="match status" value="1"/>
</dbReference>
<dbReference type="GO" id="GO:0070374">
    <property type="term" value="P:positive regulation of ERK1 and ERK2 cascade"/>
    <property type="evidence" value="ECO:0007669"/>
    <property type="project" value="Ensembl"/>
</dbReference>
<comment type="catalytic activity">
    <reaction evidence="7">
        <text>L-threonyl-[protein] + ATP = O-phospho-L-threonyl-[protein] + ADP + H(+)</text>
        <dbReference type="Rhea" id="RHEA:46608"/>
        <dbReference type="Rhea" id="RHEA-COMP:11060"/>
        <dbReference type="Rhea" id="RHEA-COMP:11605"/>
        <dbReference type="ChEBI" id="CHEBI:15378"/>
        <dbReference type="ChEBI" id="CHEBI:30013"/>
        <dbReference type="ChEBI" id="CHEBI:30616"/>
        <dbReference type="ChEBI" id="CHEBI:61977"/>
        <dbReference type="ChEBI" id="CHEBI:456216"/>
        <dbReference type="EC" id="2.7.11.1"/>
    </reaction>
</comment>
<dbReference type="GeneTree" id="ENSGT00940000160233"/>
<name>H9GPY6_ANOCA</name>
<dbReference type="InterPro" id="IPR011009">
    <property type="entry name" value="Kinase-like_dom_sf"/>
</dbReference>
<dbReference type="Proteomes" id="UP000001646">
    <property type="component" value="Unplaced"/>
</dbReference>
<dbReference type="GO" id="GO:0004674">
    <property type="term" value="F:protein serine/threonine kinase activity"/>
    <property type="evidence" value="ECO:0007669"/>
    <property type="project" value="UniProtKB-KW"/>
</dbReference>
<dbReference type="PROSITE" id="PS00107">
    <property type="entry name" value="PROTEIN_KINASE_ATP"/>
    <property type="match status" value="1"/>
</dbReference>
<reference evidence="14" key="2">
    <citation type="submission" date="2025-08" db="UniProtKB">
        <authorList>
            <consortium name="Ensembl"/>
        </authorList>
    </citation>
    <scope>IDENTIFICATION</scope>
</reference>
<dbReference type="Gene3D" id="3.30.200.20">
    <property type="entry name" value="Phosphorylase Kinase, domain 1"/>
    <property type="match status" value="1"/>
</dbReference>
<dbReference type="SUPFAM" id="SSF56112">
    <property type="entry name" value="Protein kinase-like (PK-like)"/>
    <property type="match status" value="1"/>
</dbReference>
<dbReference type="PANTHER" id="PTHR44329:SF285">
    <property type="entry name" value="V-MOS MOLONEY MURINE SARCOMA VIRAL ONCO HOMOLOG"/>
    <property type="match status" value="1"/>
</dbReference>
<comment type="similarity">
    <text evidence="12">Belongs to the protein kinase superfamily.</text>
</comment>
<keyword evidence="15" id="KW-1185">Reference proteome</keyword>
<dbReference type="GO" id="GO:0040020">
    <property type="term" value="P:regulation of meiotic nuclear division"/>
    <property type="evidence" value="ECO:0007669"/>
    <property type="project" value="Ensembl"/>
</dbReference>
<dbReference type="PROSITE" id="PS50011">
    <property type="entry name" value="PROTEIN_KINASE_DOM"/>
    <property type="match status" value="1"/>
</dbReference>
<gene>
    <name evidence="14" type="primary">MOS</name>
</gene>
<dbReference type="Gene3D" id="1.10.510.10">
    <property type="entry name" value="Transferase(Phosphotransferase) domain 1"/>
    <property type="match status" value="1"/>
</dbReference>
<dbReference type="PIRSF" id="PIRSF000615">
    <property type="entry name" value="TyrPK_CSF1-R"/>
    <property type="match status" value="1"/>
</dbReference>
<feature type="active site" description="Proton acceptor" evidence="9">
    <location>
        <position position="205"/>
    </location>
</feature>
<protein>
    <recommendedName>
        <fullName evidence="1">non-specific serine/threonine protein kinase</fullName>
        <ecNumber evidence="1">2.7.11.1</ecNumber>
    </recommendedName>
</protein>
<dbReference type="GO" id="GO:0043410">
    <property type="term" value="P:positive regulation of MAPK cascade"/>
    <property type="evidence" value="ECO:0000318"/>
    <property type="project" value="GO_Central"/>
</dbReference>
<keyword evidence="10" id="KW-0460">Magnesium</keyword>
<dbReference type="InterPro" id="IPR017441">
    <property type="entry name" value="Protein_kinase_ATP_BS"/>
</dbReference>
<dbReference type="GO" id="GO:0005737">
    <property type="term" value="C:cytoplasm"/>
    <property type="evidence" value="ECO:0000318"/>
    <property type="project" value="GO_Central"/>
</dbReference>
<reference evidence="14" key="1">
    <citation type="submission" date="2009-12" db="EMBL/GenBank/DDBJ databases">
        <title>The Genome Sequence of Anolis carolinensis (Green Anole Lizard).</title>
        <authorList>
            <consortium name="The Genome Sequencing Platform"/>
            <person name="Di Palma F."/>
            <person name="Alfoldi J."/>
            <person name="Heiman D."/>
            <person name="Young S."/>
            <person name="Grabherr M."/>
            <person name="Johnson J."/>
            <person name="Lander E.S."/>
            <person name="Lindblad-Toh K."/>
        </authorList>
    </citation>
    <scope>NUCLEOTIDE SEQUENCE [LARGE SCALE GENOMIC DNA]</scope>
    <source>
        <strain evidence="14">JBL SC #1</strain>
    </source>
</reference>
<dbReference type="GO" id="GO:1902103">
    <property type="term" value="P:negative regulation of metaphase/anaphase transition of meiotic cell cycle"/>
    <property type="evidence" value="ECO:0000318"/>
    <property type="project" value="GO_Central"/>
</dbReference>